<reference evidence="2" key="1">
    <citation type="submission" date="2021-02" db="EMBL/GenBank/DDBJ databases">
        <authorList>
            <person name="Nowell W R."/>
        </authorList>
    </citation>
    <scope>NUCLEOTIDE SEQUENCE</scope>
</reference>
<feature type="non-terminal residue" evidence="2">
    <location>
        <position position="57"/>
    </location>
</feature>
<dbReference type="EMBL" id="CAJOBJ010155736">
    <property type="protein sequence ID" value="CAF4825902.1"/>
    <property type="molecule type" value="Genomic_DNA"/>
</dbReference>
<evidence type="ECO:0000313" key="3">
    <source>
        <dbReference type="Proteomes" id="UP000681720"/>
    </source>
</evidence>
<evidence type="ECO:0000313" key="1">
    <source>
        <dbReference type="EMBL" id="CAF4768086.1"/>
    </source>
</evidence>
<dbReference type="Proteomes" id="UP000681967">
    <property type="component" value="Unassembled WGS sequence"/>
</dbReference>
<dbReference type="AlphaFoldDB" id="A0A8S3BQ65"/>
<dbReference type="EMBL" id="CAJOBH010133118">
    <property type="protein sequence ID" value="CAF4768086.1"/>
    <property type="molecule type" value="Genomic_DNA"/>
</dbReference>
<evidence type="ECO:0000313" key="2">
    <source>
        <dbReference type="EMBL" id="CAF4825902.1"/>
    </source>
</evidence>
<sequence length="57" mass="6904">REQTLYNQLDDLYQNYLLTKNTKLQKLSSNIEKDSKELDKIDPKNWTISDRQHLTQH</sequence>
<protein>
    <submittedName>
        <fullName evidence="2">Uncharacterized protein</fullName>
    </submittedName>
</protein>
<feature type="non-terminal residue" evidence="2">
    <location>
        <position position="1"/>
    </location>
</feature>
<comment type="caution">
    <text evidence="2">The sequence shown here is derived from an EMBL/GenBank/DDBJ whole genome shotgun (WGS) entry which is preliminary data.</text>
</comment>
<dbReference type="Proteomes" id="UP000681720">
    <property type="component" value="Unassembled WGS sequence"/>
</dbReference>
<gene>
    <name evidence="1" type="ORF">BYL167_LOCUS46797</name>
    <name evidence="2" type="ORF">GIL414_LOCUS48225</name>
</gene>
<organism evidence="2 3">
    <name type="scientific">Rotaria magnacalcarata</name>
    <dbReference type="NCBI Taxonomy" id="392030"/>
    <lineage>
        <taxon>Eukaryota</taxon>
        <taxon>Metazoa</taxon>
        <taxon>Spiralia</taxon>
        <taxon>Gnathifera</taxon>
        <taxon>Rotifera</taxon>
        <taxon>Eurotatoria</taxon>
        <taxon>Bdelloidea</taxon>
        <taxon>Philodinida</taxon>
        <taxon>Philodinidae</taxon>
        <taxon>Rotaria</taxon>
    </lineage>
</organism>
<name>A0A8S3BQ65_9BILA</name>
<proteinExistence type="predicted"/>
<accession>A0A8S3BQ65</accession>